<evidence type="ECO:0000259" key="12">
    <source>
        <dbReference type="PROSITE" id="PS50038"/>
    </source>
</evidence>
<keyword evidence="5" id="KW-0879">Wnt signaling pathway</keyword>
<evidence type="ECO:0000256" key="9">
    <source>
        <dbReference type="PROSITE-ProRule" id="PRU00090"/>
    </source>
</evidence>
<feature type="chain" id="PRO_5026723162" description="FZ domain-containing protein" evidence="11">
    <location>
        <begin position="20"/>
        <end position="336"/>
    </location>
</feature>
<dbReference type="InterPro" id="IPR008993">
    <property type="entry name" value="TIMP-like_OB-fold"/>
</dbReference>
<keyword evidence="3" id="KW-0217">Developmental protein</keyword>
<dbReference type="FunFam" id="1.10.2000.10:FF:000001">
    <property type="entry name" value="secreted frizzled-related protein 2"/>
    <property type="match status" value="1"/>
</dbReference>
<evidence type="ECO:0000256" key="3">
    <source>
        <dbReference type="ARBA" id="ARBA00022473"/>
    </source>
</evidence>
<dbReference type="Gene3D" id="1.10.2000.10">
    <property type="entry name" value="Frizzled cysteine-rich domain"/>
    <property type="match status" value="1"/>
</dbReference>
<dbReference type="SUPFAM" id="SSF50242">
    <property type="entry name" value="TIMP-like"/>
    <property type="match status" value="1"/>
</dbReference>
<feature type="domain" description="FZ" evidence="12">
    <location>
        <begin position="31"/>
        <end position="148"/>
    </location>
</feature>
<feature type="domain" description="NTR" evidence="13">
    <location>
        <begin position="160"/>
        <end position="277"/>
    </location>
</feature>
<dbReference type="PROSITE" id="PS50189">
    <property type="entry name" value="NTR"/>
    <property type="match status" value="1"/>
</dbReference>
<feature type="compositionally biased region" description="Low complexity" evidence="10">
    <location>
        <begin position="297"/>
        <end position="312"/>
    </location>
</feature>
<dbReference type="GO" id="GO:0030154">
    <property type="term" value="P:cell differentiation"/>
    <property type="evidence" value="ECO:0007669"/>
    <property type="project" value="UniProtKB-KW"/>
</dbReference>
<organism evidence="14 15">
    <name type="scientific">Coptotermes formosanus</name>
    <name type="common">Formosan subterranean termite</name>
    <dbReference type="NCBI Taxonomy" id="36987"/>
    <lineage>
        <taxon>Eukaryota</taxon>
        <taxon>Metazoa</taxon>
        <taxon>Ecdysozoa</taxon>
        <taxon>Arthropoda</taxon>
        <taxon>Hexapoda</taxon>
        <taxon>Insecta</taxon>
        <taxon>Pterygota</taxon>
        <taxon>Neoptera</taxon>
        <taxon>Polyneoptera</taxon>
        <taxon>Dictyoptera</taxon>
        <taxon>Blattodea</taxon>
        <taxon>Blattoidea</taxon>
        <taxon>Termitoidae</taxon>
        <taxon>Rhinotermitidae</taxon>
        <taxon>Coptotermes</taxon>
    </lineage>
</organism>
<comment type="subcellular location">
    <subcellularLocation>
        <location evidence="1">Secreted</location>
    </subcellularLocation>
</comment>
<feature type="signal peptide" evidence="11">
    <location>
        <begin position="1"/>
        <end position="19"/>
    </location>
</feature>
<name>A0A6L2PU16_COPFO</name>
<evidence type="ECO:0000256" key="6">
    <source>
        <dbReference type="ARBA" id="ARBA00022729"/>
    </source>
</evidence>
<keyword evidence="4" id="KW-0964">Secreted</keyword>
<evidence type="ECO:0000256" key="2">
    <source>
        <dbReference type="ARBA" id="ARBA00010054"/>
    </source>
</evidence>
<dbReference type="Pfam" id="PF01392">
    <property type="entry name" value="Fz"/>
    <property type="match status" value="1"/>
</dbReference>
<feature type="region of interest" description="Disordered" evidence="10">
    <location>
        <begin position="293"/>
        <end position="336"/>
    </location>
</feature>
<dbReference type="GO" id="GO:0035567">
    <property type="term" value="P:non-canonical Wnt signaling pathway"/>
    <property type="evidence" value="ECO:0007669"/>
    <property type="project" value="TreeGrafter"/>
</dbReference>
<dbReference type="PANTHER" id="PTHR11309:SF148">
    <property type="entry name" value="SECRETED FRIZZLED-RELATED PROTEIN 1"/>
    <property type="match status" value="1"/>
</dbReference>
<feature type="disulfide bond" evidence="9">
    <location>
        <begin position="46"/>
        <end position="92"/>
    </location>
</feature>
<evidence type="ECO:0008006" key="16">
    <source>
        <dbReference type="Google" id="ProtNLM"/>
    </source>
</evidence>
<keyword evidence="8 9" id="KW-1015">Disulfide bond</keyword>
<dbReference type="InterPro" id="IPR036790">
    <property type="entry name" value="Frizzled_dom_sf"/>
</dbReference>
<comment type="caution">
    <text evidence="9">Lacks conserved residue(s) required for the propagation of feature annotation.</text>
</comment>
<evidence type="ECO:0000256" key="5">
    <source>
        <dbReference type="ARBA" id="ARBA00022687"/>
    </source>
</evidence>
<comment type="caution">
    <text evidence="14">The sequence shown here is derived from an EMBL/GenBank/DDBJ whole genome shotgun (WGS) entry which is preliminary data.</text>
</comment>
<dbReference type="PROSITE" id="PS50038">
    <property type="entry name" value="FZ"/>
    <property type="match status" value="1"/>
</dbReference>
<protein>
    <recommendedName>
        <fullName evidence="16">FZ domain-containing protein</fullName>
    </recommendedName>
</protein>
<sequence length="336" mass="37664">MMAPASVLLVALVLSGVRGYFETWGLSGTRPTQPTCVDIPRNMSLCHGIGYNKMRLPNLLDHDTMAEVSHQASSWVALNNIRCHPDTQLFLCSLFSPVCLDRPIYPCRSLCEKVKQGCEGRMTMYGYPWPEMFNCSKFPEDNDMCITPQSNYDPNSEERCLACNPVETYENILDNFCRADFALKTKIRRARKMMLKCKKPKVLKSSSELSKQLPHPVLFLEQSDTCCEEKMRNSREVYLIMGHSHGDAKLVPTFVMPWGKNSKPFRKAVRMFKKLNCSDPKLVSHSVIGDALGGSSGNTAGSTNGRGNANATGRRKRGRTKGRRKKTLKPMSASPP</sequence>
<dbReference type="Pfam" id="PF01759">
    <property type="entry name" value="NTR"/>
    <property type="match status" value="1"/>
</dbReference>
<dbReference type="EMBL" id="BLKM01000606">
    <property type="protein sequence ID" value="GFG36113.1"/>
    <property type="molecule type" value="Genomic_DNA"/>
</dbReference>
<dbReference type="SMART" id="SM00063">
    <property type="entry name" value="FRI"/>
    <property type="match status" value="1"/>
</dbReference>
<dbReference type="SUPFAM" id="SSF63501">
    <property type="entry name" value="Frizzled cysteine-rich domain"/>
    <property type="match status" value="1"/>
</dbReference>
<evidence type="ECO:0000256" key="1">
    <source>
        <dbReference type="ARBA" id="ARBA00004613"/>
    </source>
</evidence>
<evidence type="ECO:0000259" key="13">
    <source>
        <dbReference type="PROSITE" id="PS50189"/>
    </source>
</evidence>
<dbReference type="GO" id="GO:0017147">
    <property type="term" value="F:Wnt-protein binding"/>
    <property type="evidence" value="ECO:0007669"/>
    <property type="project" value="TreeGrafter"/>
</dbReference>
<evidence type="ECO:0000256" key="11">
    <source>
        <dbReference type="SAM" id="SignalP"/>
    </source>
</evidence>
<dbReference type="GO" id="GO:0060070">
    <property type="term" value="P:canonical Wnt signaling pathway"/>
    <property type="evidence" value="ECO:0007669"/>
    <property type="project" value="TreeGrafter"/>
</dbReference>
<feature type="disulfide bond" evidence="9">
    <location>
        <begin position="111"/>
        <end position="135"/>
    </location>
</feature>
<reference evidence="15" key="1">
    <citation type="submission" date="2020-01" db="EMBL/GenBank/DDBJ databases">
        <title>Draft genome sequence of the Termite Coptotermes fromosanus.</title>
        <authorList>
            <person name="Itakura S."/>
            <person name="Yosikawa Y."/>
            <person name="Umezawa K."/>
        </authorList>
    </citation>
    <scope>NUCLEOTIDE SEQUENCE [LARGE SCALE GENOMIC DNA]</scope>
</reference>
<accession>A0A6L2PU16</accession>
<dbReference type="Gene3D" id="2.40.50.120">
    <property type="match status" value="1"/>
</dbReference>
<dbReference type="GO" id="GO:0005615">
    <property type="term" value="C:extracellular space"/>
    <property type="evidence" value="ECO:0007669"/>
    <property type="project" value="TreeGrafter"/>
</dbReference>
<proteinExistence type="inferred from homology"/>
<evidence type="ECO:0000256" key="7">
    <source>
        <dbReference type="ARBA" id="ARBA00022782"/>
    </source>
</evidence>
<keyword evidence="15" id="KW-1185">Reference proteome</keyword>
<dbReference type="PANTHER" id="PTHR11309">
    <property type="entry name" value="FRIZZLED"/>
    <property type="match status" value="1"/>
</dbReference>
<dbReference type="OrthoDB" id="10053709at2759"/>
<keyword evidence="7" id="KW-0221">Differentiation</keyword>
<dbReference type="InterPro" id="IPR018933">
    <property type="entry name" value="Netrin_module_non-TIMP"/>
</dbReference>
<dbReference type="AlphaFoldDB" id="A0A6L2PU16"/>
<dbReference type="InterPro" id="IPR020067">
    <property type="entry name" value="Frizzled_dom"/>
</dbReference>
<dbReference type="InParanoid" id="A0A6L2PU16"/>
<dbReference type="InterPro" id="IPR015526">
    <property type="entry name" value="Frizzled/SFRP"/>
</dbReference>
<evidence type="ECO:0000256" key="8">
    <source>
        <dbReference type="ARBA" id="ARBA00023157"/>
    </source>
</evidence>
<evidence type="ECO:0000256" key="10">
    <source>
        <dbReference type="SAM" id="MobiDB-lite"/>
    </source>
</evidence>
<comment type="similarity">
    <text evidence="2">Belongs to the secreted frizzled-related protein (sFRP) family.</text>
</comment>
<evidence type="ECO:0000313" key="14">
    <source>
        <dbReference type="EMBL" id="GFG36113.1"/>
    </source>
</evidence>
<dbReference type="Proteomes" id="UP000502823">
    <property type="component" value="Unassembled WGS sequence"/>
</dbReference>
<keyword evidence="6 11" id="KW-0732">Signal</keyword>
<feature type="compositionally biased region" description="Basic residues" evidence="10">
    <location>
        <begin position="313"/>
        <end position="328"/>
    </location>
</feature>
<gene>
    <name evidence="14" type="ORF">Cfor_03755</name>
</gene>
<dbReference type="InterPro" id="IPR001134">
    <property type="entry name" value="Netrin_domain"/>
</dbReference>
<evidence type="ECO:0000313" key="15">
    <source>
        <dbReference type="Proteomes" id="UP000502823"/>
    </source>
</evidence>
<evidence type="ECO:0000256" key="4">
    <source>
        <dbReference type="ARBA" id="ARBA00022525"/>
    </source>
</evidence>